<keyword evidence="6" id="KW-0325">Glycoprotein</keyword>
<dbReference type="SUPFAM" id="SSF53649">
    <property type="entry name" value="Alkaline phosphatase-like"/>
    <property type="match status" value="1"/>
</dbReference>
<feature type="domain" description="Sulfatase N-terminal" evidence="7">
    <location>
        <begin position="51"/>
        <end position="370"/>
    </location>
</feature>
<evidence type="ECO:0000256" key="6">
    <source>
        <dbReference type="ARBA" id="ARBA00023180"/>
    </source>
</evidence>
<dbReference type="EMBL" id="CAJPEX010005126">
    <property type="protein sequence ID" value="CAG0923421.1"/>
    <property type="molecule type" value="Genomic_DNA"/>
</dbReference>
<dbReference type="PROSITE" id="PS00523">
    <property type="entry name" value="SULFATASE_1"/>
    <property type="match status" value="1"/>
</dbReference>
<dbReference type="InterPro" id="IPR017850">
    <property type="entry name" value="Alkaline_phosphatase_core_sf"/>
</dbReference>
<gene>
    <name evidence="8" type="ORF">NMOB1V02_LOCUS10885</name>
</gene>
<keyword evidence="5" id="KW-0106">Calcium</keyword>
<dbReference type="GO" id="GO:0046872">
    <property type="term" value="F:metal ion binding"/>
    <property type="evidence" value="ECO:0007669"/>
    <property type="project" value="UniProtKB-KW"/>
</dbReference>
<dbReference type="Gene3D" id="3.40.720.10">
    <property type="entry name" value="Alkaline Phosphatase, subunit A"/>
    <property type="match status" value="1"/>
</dbReference>
<sequence>MLTRNESSSCRNTANAVGGHWDVANEDDSVVGDSSGSSALGRRTIPVQAQHSGWNDVGFHGSTAIRTPNIDDLAYSGIMLNNYYVNPICTPSRSSLLTGKYPIHTGMEHSVILETEPWGLGLDEILLPEYLAPLGYTRHIVGKWHLGFFQKEYTPTYRGFQTHFGYWSGKHDYWSHFSEKYISNNFFMTGLDMRLNMEPAHNTTGRYTTDLLTEAATLIIQHHKVDESPLFLYLSHLAVHSANKEQPLQAPKEVVDQFSHIKDEKRRTYAAMVAKLDESVGRVVEALAQKNMLNNTILIFSTDNGGAAAGFNYNAGSNWPLRGVKNTRWEGGVKGVGFIWSPLLKVHGVRSDKMMHIVDWLPTLLSAAGVKRSDLPPDLDGISMWESFLEEPNSDHSPRSEMLISHDPLYGVSVYRYGYWKILNGTTYDGWWDGWYGPAEQGTSQDTSAVENEIRINNVWISKSKTNEVRDAAADGSPRIISQVEEALQGAGLWSYSYSDSIPFKIDCGQKVLPRMGTPCNPLHGRPCLFHIKEDPCEYHNLADFYPNIVDSLWKRMMTIAATAVPARNQPHDPEANPAKRCYLWSTWRSPEVAFS</sequence>
<dbReference type="InterPro" id="IPR000917">
    <property type="entry name" value="Sulfatase_N"/>
</dbReference>
<evidence type="ECO:0000313" key="8">
    <source>
        <dbReference type="EMBL" id="CAD7283269.1"/>
    </source>
</evidence>
<dbReference type="GO" id="GO:0008484">
    <property type="term" value="F:sulfuric ester hydrolase activity"/>
    <property type="evidence" value="ECO:0007669"/>
    <property type="project" value="InterPro"/>
</dbReference>
<keyword evidence="3" id="KW-0479">Metal-binding</keyword>
<dbReference type="PANTHER" id="PTHR10342:SF273">
    <property type="entry name" value="RE14504P"/>
    <property type="match status" value="1"/>
</dbReference>
<accession>A0A7R9GJD0</accession>
<evidence type="ECO:0000256" key="1">
    <source>
        <dbReference type="ARBA" id="ARBA00001913"/>
    </source>
</evidence>
<evidence type="ECO:0000259" key="7">
    <source>
        <dbReference type="Pfam" id="PF00884"/>
    </source>
</evidence>
<keyword evidence="9" id="KW-1185">Reference proteome</keyword>
<dbReference type="Gene3D" id="3.30.1120.10">
    <property type="match status" value="1"/>
</dbReference>
<dbReference type="Proteomes" id="UP000678499">
    <property type="component" value="Unassembled WGS sequence"/>
</dbReference>
<evidence type="ECO:0000256" key="2">
    <source>
        <dbReference type="ARBA" id="ARBA00008779"/>
    </source>
</evidence>
<name>A0A7R9GJD0_9CRUS</name>
<organism evidence="8">
    <name type="scientific">Notodromas monacha</name>
    <dbReference type="NCBI Taxonomy" id="399045"/>
    <lineage>
        <taxon>Eukaryota</taxon>
        <taxon>Metazoa</taxon>
        <taxon>Ecdysozoa</taxon>
        <taxon>Arthropoda</taxon>
        <taxon>Crustacea</taxon>
        <taxon>Oligostraca</taxon>
        <taxon>Ostracoda</taxon>
        <taxon>Podocopa</taxon>
        <taxon>Podocopida</taxon>
        <taxon>Cypridocopina</taxon>
        <taxon>Cypridoidea</taxon>
        <taxon>Cyprididae</taxon>
        <taxon>Notodromas</taxon>
    </lineage>
</organism>
<reference evidence="8" key="1">
    <citation type="submission" date="2020-11" db="EMBL/GenBank/DDBJ databases">
        <authorList>
            <person name="Tran Van P."/>
        </authorList>
    </citation>
    <scope>NUCLEOTIDE SEQUENCE</scope>
</reference>
<protein>
    <recommendedName>
        <fullName evidence="7">Sulfatase N-terminal domain-containing protein</fullName>
    </recommendedName>
</protein>
<evidence type="ECO:0000256" key="3">
    <source>
        <dbReference type="ARBA" id="ARBA00022723"/>
    </source>
</evidence>
<feature type="non-terminal residue" evidence="8">
    <location>
        <position position="1"/>
    </location>
</feature>
<dbReference type="InterPro" id="IPR024607">
    <property type="entry name" value="Sulfatase_CS"/>
</dbReference>
<evidence type="ECO:0000313" key="9">
    <source>
        <dbReference type="Proteomes" id="UP000678499"/>
    </source>
</evidence>
<dbReference type="PANTHER" id="PTHR10342">
    <property type="entry name" value="ARYLSULFATASE"/>
    <property type="match status" value="1"/>
</dbReference>
<dbReference type="InterPro" id="IPR047115">
    <property type="entry name" value="ARSB"/>
</dbReference>
<dbReference type="CDD" id="cd16029">
    <property type="entry name" value="4-S"/>
    <property type="match status" value="1"/>
</dbReference>
<dbReference type="Pfam" id="PF00884">
    <property type="entry name" value="Sulfatase"/>
    <property type="match status" value="1"/>
</dbReference>
<dbReference type="OrthoDB" id="103349at2759"/>
<evidence type="ECO:0000256" key="4">
    <source>
        <dbReference type="ARBA" id="ARBA00022801"/>
    </source>
</evidence>
<dbReference type="EMBL" id="OA887163">
    <property type="protein sequence ID" value="CAD7283269.1"/>
    <property type="molecule type" value="Genomic_DNA"/>
</dbReference>
<comment type="similarity">
    <text evidence="2">Belongs to the sulfatase family.</text>
</comment>
<keyword evidence="4" id="KW-0378">Hydrolase</keyword>
<dbReference type="AlphaFoldDB" id="A0A7R9GJD0"/>
<comment type="cofactor">
    <cofactor evidence="1">
        <name>Ca(2+)</name>
        <dbReference type="ChEBI" id="CHEBI:29108"/>
    </cofactor>
</comment>
<proteinExistence type="inferred from homology"/>
<evidence type="ECO:0000256" key="5">
    <source>
        <dbReference type="ARBA" id="ARBA00022837"/>
    </source>
</evidence>